<evidence type="ECO:0000313" key="2">
    <source>
        <dbReference type="Proteomes" id="UP001054252"/>
    </source>
</evidence>
<accession>A0AAV5M7N4</accession>
<gene>
    <name evidence="1" type="ORF">SLEP1_g52829</name>
</gene>
<dbReference type="Proteomes" id="UP001054252">
    <property type="component" value="Unassembled WGS sequence"/>
</dbReference>
<dbReference type="EMBL" id="BPVZ01000198">
    <property type="protein sequence ID" value="GKV45785.1"/>
    <property type="molecule type" value="Genomic_DNA"/>
</dbReference>
<protein>
    <recommendedName>
        <fullName evidence="3">CCHC-type domain-containing protein</fullName>
    </recommendedName>
</protein>
<name>A0AAV5M7N4_9ROSI</name>
<dbReference type="AlphaFoldDB" id="A0AAV5M7N4"/>
<sequence length="199" mass="22572">MQNFDELKICSQVVEDASQAASWFRAGLRADIKNELLRQPIYSVEDVSQAALNAEEYINNQNSKKNRLQIGEVVAKKNSDEYSEALQCGEDGHMAHQCQRRNNLHMGKAQDDEKQQVEDTKENSYDFGVYMPDDLEDDEDNSHLSFVRCILTAPKTRRAGVTTTELPCSYKIATSALQNSRSSFLQQGENDEEQEEAIQ</sequence>
<comment type="caution">
    <text evidence="1">The sequence shown here is derived from an EMBL/GenBank/DDBJ whole genome shotgun (WGS) entry which is preliminary data.</text>
</comment>
<reference evidence="1 2" key="1">
    <citation type="journal article" date="2021" name="Commun. Biol.">
        <title>The genome of Shorea leprosula (Dipterocarpaceae) highlights the ecological relevance of drought in aseasonal tropical rainforests.</title>
        <authorList>
            <person name="Ng K.K.S."/>
            <person name="Kobayashi M.J."/>
            <person name="Fawcett J.A."/>
            <person name="Hatakeyama M."/>
            <person name="Paape T."/>
            <person name="Ng C.H."/>
            <person name="Ang C.C."/>
            <person name="Tnah L.H."/>
            <person name="Lee C.T."/>
            <person name="Nishiyama T."/>
            <person name="Sese J."/>
            <person name="O'Brien M.J."/>
            <person name="Copetti D."/>
            <person name="Mohd Noor M.I."/>
            <person name="Ong R.C."/>
            <person name="Putra M."/>
            <person name="Sireger I.Z."/>
            <person name="Indrioko S."/>
            <person name="Kosugi Y."/>
            <person name="Izuno A."/>
            <person name="Isagi Y."/>
            <person name="Lee S.L."/>
            <person name="Shimizu K.K."/>
        </authorList>
    </citation>
    <scope>NUCLEOTIDE SEQUENCE [LARGE SCALE GENOMIC DNA]</scope>
    <source>
        <strain evidence="1">214</strain>
    </source>
</reference>
<evidence type="ECO:0000313" key="1">
    <source>
        <dbReference type="EMBL" id="GKV45785.1"/>
    </source>
</evidence>
<evidence type="ECO:0008006" key="3">
    <source>
        <dbReference type="Google" id="ProtNLM"/>
    </source>
</evidence>
<proteinExistence type="predicted"/>
<keyword evidence="2" id="KW-1185">Reference proteome</keyword>
<organism evidence="1 2">
    <name type="scientific">Rubroshorea leprosula</name>
    <dbReference type="NCBI Taxonomy" id="152421"/>
    <lineage>
        <taxon>Eukaryota</taxon>
        <taxon>Viridiplantae</taxon>
        <taxon>Streptophyta</taxon>
        <taxon>Embryophyta</taxon>
        <taxon>Tracheophyta</taxon>
        <taxon>Spermatophyta</taxon>
        <taxon>Magnoliopsida</taxon>
        <taxon>eudicotyledons</taxon>
        <taxon>Gunneridae</taxon>
        <taxon>Pentapetalae</taxon>
        <taxon>rosids</taxon>
        <taxon>malvids</taxon>
        <taxon>Malvales</taxon>
        <taxon>Dipterocarpaceae</taxon>
        <taxon>Rubroshorea</taxon>
    </lineage>
</organism>